<protein>
    <submittedName>
        <fullName evidence="1">Uncharacterized protein</fullName>
    </submittedName>
</protein>
<sequence length="114" mass="12173">MSMPRVTVVSSLQFPTAGGLVQYVHSRNKGGLGALEAWTSWWAALSDRAAPAEPRVRGGVDAGSLRERRRARRGDSLTAWSAVVRGDKDGPLLAALSTAHASRSSRAPSLMEMD</sequence>
<name>A0AC60NTQ7_IXOPE</name>
<accession>A0AC60NTQ7</accession>
<dbReference type="EMBL" id="JABSTQ010011516">
    <property type="protein sequence ID" value="KAG0410516.1"/>
    <property type="molecule type" value="Genomic_DNA"/>
</dbReference>
<proteinExistence type="predicted"/>
<gene>
    <name evidence="1" type="ORF">HPB47_012374</name>
</gene>
<evidence type="ECO:0000313" key="2">
    <source>
        <dbReference type="Proteomes" id="UP000805193"/>
    </source>
</evidence>
<organism evidence="1 2">
    <name type="scientific">Ixodes persulcatus</name>
    <name type="common">Taiga tick</name>
    <dbReference type="NCBI Taxonomy" id="34615"/>
    <lineage>
        <taxon>Eukaryota</taxon>
        <taxon>Metazoa</taxon>
        <taxon>Ecdysozoa</taxon>
        <taxon>Arthropoda</taxon>
        <taxon>Chelicerata</taxon>
        <taxon>Arachnida</taxon>
        <taxon>Acari</taxon>
        <taxon>Parasitiformes</taxon>
        <taxon>Ixodida</taxon>
        <taxon>Ixodoidea</taxon>
        <taxon>Ixodidae</taxon>
        <taxon>Ixodinae</taxon>
        <taxon>Ixodes</taxon>
    </lineage>
</organism>
<keyword evidence="2" id="KW-1185">Reference proteome</keyword>
<dbReference type="Proteomes" id="UP000805193">
    <property type="component" value="Unassembled WGS sequence"/>
</dbReference>
<reference evidence="1 2" key="1">
    <citation type="journal article" date="2020" name="Cell">
        <title>Large-Scale Comparative Analyses of Tick Genomes Elucidate Their Genetic Diversity and Vector Capacities.</title>
        <authorList>
            <consortium name="Tick Genome and Microbiome Consortium (TIGMIC)"/>
            <person name="Jia N."/>
            <person name="Wang J."/>
            <person name="Shi W."/>
            <person name="Du L."/>
            <person name="Sun Y."/>
            <person name="Zhan W."/>
            <person name="Jiang J.F."/>
            <person name="Wang Q."/>
            <person name="Zhang B."/>
            <person name="Ji P."/>
            <person name="Bell-Sakyi L."/>
            <person name="Cui X.M."/>
            <person name="Yuan T.T."/>
            <person name="Jiang B.G."/>
            <person name="Yang W.F."/>
            <person name="Lam T.T."/>
            <person name="Chang Q.C."/>
            <person name="Ding S.J."/>
            <person name="Wang X.J."/>
            <person name="Zhu J.G."/>
            <person name="Ruan X.D."/>
            <person name="Zhao L."/>
            <person name="Wei J.T."/>
            <person name="Ye R.Z."/>
            <person name="Que T.C."/>
            <person name="Du C.H."/>
            <person name="Zhou Y.H."/>
            <person name="Cheng J.X."/>
            <person name="Dai P.F."/>
            <person name="Guo W.B."/>
            <person name="Han X.H."/>
            <person name="Huang E.J."/>
            <person name="Li L.F."/>
            <person name="Wei W."/>
            <person name="Gao Y.C."/>
            <person name="Liu J.Z."/>
            <person name="Shao H.Z."/>
            <person name="Wang X."/>
            <person name="Wang C.C."/>
            <person name="Yang T.C."/>
            <person name="Huo Q.B."/>
            <person name="Li W."/>
            <person name="Chen H.Y."/>
            <person name="Chen S.E."/>
            <person name="Zhou L.G."/>
            <person name="Ni X.B."/>
            <person name="Tian J.H."/>
            <person name="Sheng Y."/>
            <person name="Liu T."/>
            <person name="Pan Y.S."/>
            <person name="Xia L.Y."/>
            <person name="Li J."/>
            <person name="Zhao F."/>
            <person name="Cao W.C."/>
        </authorList>
    </citation>
    <scope>NUCLEOTIDE SEQUENCE [LARGE SCALE GENOMIC DNA]</scope>
    <source>
        <strain evidence="1">Iper-2018</strain>
    </source>
</reference>
<evidence type="ECO:0000313" key="1">
    <source>
        <dbReference type="EMBL" id="KAG0410516.1"/>
    </source>
</evidence>
<comment type="caution">
    <text evidence="1">The sequence shown here is derived from an EMBL/GenBank/DDBJ whole genome shotgun (WGS) entry which is preliminary data.</text>
</comment>